<dbReference type="RefSeq" id="WP_013421045.1">
    <property type="nucleotide sequence ID" value="NC_014664.1"/>
</dbReference>
<dbReference type="HOGENOM" id="CLU_942946_0_0_5"/>
<dbReference type="EMBL" id="CP002292">
    <property type="protein sequence ID" value="ADP72687.1"/>
    <property type="molecule type" value="Genomic_DNA"/>
</dbReference>
<dbReference type="KEGG" id="rva:Rvan_3507"/>
<reference evidence="2" key="1">
    <citation type="journal article" date="2011" name="J. Bacteriol.">
        <title>Genome sequences of eight morphologically diverse alphaproteobacteria.</title>
        <authorList>
            <consortium name="US DOE Joint Genome Institute"/>
            <person name="Brown P.J."/>
            <person name="Kysela D.T."/>
            <person name="Buechlein A."/>
            <person name="Hemmerich C."/>
            <person name="Brun Y.V."/>
        </authorList>
    </citation>
    <scope>NUCLEOTIDE SEQUENCE [LARGE SCALE GENOMIC DNA]</scope>
    <source>
        <strain evidence="2">ATCC 17100 / ATH 3.1.1 / DSM 162 / LMG 4299</strain>
    </source>
</reference>
<accession>E3I438</accession>
<sequence length="295" mass="33029">MNLIDELRAPEGAALDEARASLASLVSVGVLSFRAPQTIRNTLARHRESGLIDSVGEFFVWFNELSETDRAIAAEAGVDFAGSAENGGIYGGFRAIAERATKPYVLILENDITPLPGADVRGCIESCTADMIANDIKIFSLRSRRHLGEGCPYKKYLSYFGAVDPFVAEVAPHHPSALRQLMMLAEFGLPDKFRSGAIYLEEEPEKVQPKAVTRLPSGHFLTDSRYRNWSNQMPLVDRRFFLDVICARVERHPDSRLLNGHQNIECALNKSWWRRRREPIGHAAEGVFTNSRLDR</sequence>
<proteinExistence type="predicted"/>
<dbReference type="SUPFAM" id="SSF53448">
    <property type="entry name" value="Nucleotide-diphospho-sugar transferases"/>
    <property type="match status" value="1"/>
</dbReference>
<dbReference type="STRING" id="648757.Rvan_3507"/>
<evidence type="ECO:0008006" key="3">
    <source>
        <dbReference type="Google" id="ProtNLM"/>
    </source>
</evidence>
<organism evidence="1 2">
    <name type="scientific">Rhodomicrobium vannielii (strain ATCC 17100 / DSM 162 / LMG 4299 / NCIMB 10020 / ATH 3.1.1)</name>
    <dbReference type="NCBI Taxonomy" id="648757"/>
    <lineage>
        <taxon>Bacteria</taxon>
        <taxon>Pseudomonadati</taxon>
        <taxon>Pseudomonadota</taxon>
        <taxon>Alphaproteobacteria</taxon>
        <taxon>Hyphomicrobiales</taxon>
        <taxon>Hyphomicrobiaceae</taxon>
        <taxon>Rhodomicrobium</taxon>
    </lineage>
</organism>
<dbReference type="OrthoDB" id="197789at2"/>
<evidence type="ECO:0000313" key="2">
    <source>
        <dbReference type="Proteomes" id="UP000001399"/>
    </source>
</evidence>
<dbReference type="Proteomes" id="UP000001399">
    <property type="component" value="Chromosome"/>
</dbReference>
<gene>
    <name evidence="1" type="ordered locus">Rvan_3507</name>
</gene>
<protein>
    <recommendedName>
        <fullName evidence="3">Glycosyl transferase family 2</fullName>
    </recommendedName>
</protein>
<dbReference type="InterPro" id="IPR029044">
    <property type="entry name" value="Nucleotide-diphossugar_trans"/>
</dbReference>
<keyword evidence="2" id="KW-1185">Reference proteome</keyword>
<dbReference type="AlphaFoldDB" id="E3I438"/>
<dbReference type="eggNOG" id="COG1216">
    <property type="taxonomic scope" value="Bacteria"/>
</dbReference>
<evidence type="ECO:0000313" key="1">
    <source>
        <dbReference type="EMBL" id="ADP72687.1"/>
    </source>
</evidence>
<name>E3I438_RHOVT</name>